<dbReference type="RefSeq" id="WP_185693172.1">
    <property type="nucleotide sequence ID" value="NZ_JACHVA010000093.1"/>
</dbReference>
<organism evidence="1 2">
    <name type="scientific">Puniceicoccus vermicola</name>
    <dbReference type="NCBI Taxonomy" id="388746"/>
    <lineage>
        <taxon>Bacteria</taxon>
        <taxon>Pseudomonadati</taxon>
        <taxon>Verrucomicrobiota</taxon>
        <taxon>Opitutia</taxon>
        <taxon>Puniceicoccales</taxon>
        <taxon>Puniceicoccaceae</taxon>
        <taxon>Puniceicoccus</taxon>
    </lineage>
</organism>
<evidence type="ECO:0000313" key="2">
    <source>
        <dbReference type="Proteomes" id="UP000525652"/>
    </source>
</evidence>
<evidence type="ECO:0000313" key="1">
    <source>
        <dbReference type="EMBL" id="MBC2602490.1"/>
    </source>
</evidence>
<reference evidence="1 2" key="1">
    <citation type="submission" date="2020-07" db="EMBL/GenBank/DDBJ databases">
        <authorList>
            <person name="Feng X."/>
        </authorList>
    </citation>
    <scope>NUCLEOTIDE SEQUENCE [LARGE SCALE GENOMIC DNA]</scope>
    <source>
        <strain evidence="1 2">JCM14086</strain>
    </source>
</reference>
<accession>A0A7X1B0Z9</accession>
<sequence length="61" mass="7079">MGWGRTLFLGDVGNRLDIQDTERDIDSLKREIRGSFHKDLSQDQKIEKLIAENAEMKLYLA</sequence>
<name>A0A7X1B0Z9_9BACT</name>
<dbReference type="EMBL" id="JACHVA010000093">
    <property type="protein sequence ID" value="MBC2602490.1"/>
    <property type="molecule type" value="Genomic_DNA"/>
</dbReference>
<dbReference type="AlphaFoldDB" id="A0A7X1B0Z9"/>
<keyword evidence="2" id="KW-1185">Reference proteome</keyword>
<dbReference type="Proteomes" id="UP000525652">
    <property type="component" value="Unassembled WGS sequence"/>
</dbReference>
<gene>
    <name evidence="1" type="ORF">H5P30_11940</name>
</gene>
<proteinExistence type="predicted"/>
<comment type="caution">
    <text evidence="1">The sequence shown here is derived from an EMBL/GenBank/DDBJ whole genome shotgun (WGS) entry which is preliminary data.</text>
</comment>
<protein>
    <submittedName>
        <fullName evidence="1">Uncharacterized protein</fullName>
    </submittedName>
</protein>